<dbReference type="Proteomes" id="UP000199149">
    <property type="component" value="Unassembled WGS sequence"/>
</dbReference>
<evidence type="ECO:0000313" key="3">
    <source>
        <dbReference type="Proteomes" id="UP000199149"/>
    </source>
</evidence>
<keyword evidence="3" id="KW-1185">Reference proteome</keyword>
<protein>
    <submittedName>
        <fullName evidence="2">Uncharacterized protein</fullName>
    </submittedName>
</protein>
<dbReference type="InterPro" id="IPR036259">
    <property type="entry name" value="MFS_trans_sf"/>
</dbReference>
<dbReference type="Gene3D" id="1.20.1250.20">
    <property type="entry name" value="MFS general substrate transporter like domains"/>
    <property type="match status" value="1"/>
</dbReference>
<sequence>MLKDKTVLRNTIAVIIGLAIIFVIIQFGLLYNADRLGWDDKVFPEWRHIIKYFSHGEGKKHEVQFFGSMLAISGIAALIGGVITAIIVRRAKQAYTMFVGFILLIVALGDVIITPYHPTWYEIAICPVLFFSSWIGGLFVDLIYKKFFKKSKPSSQSF</sequence>
<gene>
    <name evidence="2" type="ORF">SAMN05421738_102195</name>
</gene>
<dbReference type="STRING" id="684065.SAMN05421738_102195"/>
<name>A0A1I4TG87_9FLAO</name>
<organism evidence="2 3">
    <name type="scientific">Algoriella xinjiangensis</name>
    <dbReference type="NCBI Taxonomy" id="684065"/>
    <lineage>
        <taxon>Bacteria</taxon>
        <taxon>Pseudomonadati</taxon>
        <taxon>Bacteroidota</taxon>
        <taxon>Flavobacteriia</taxon>
        <taxon>Flavobacteriales</taxon>
        <taxon>Weeksellaceae</taxon>
        <taxon>Algoriella</taxon>
    </lineage>
</organism>
<reference evidence="3" key="1">
    <citation type="submission" date="2016-10" db="EMBL/GenBank/DDBJ databases">
        <authorList>
            <person name="Varghese N."/>
            <person name="Submissions S."/>
        </authorList>
    </citation>
    <scope>NUCLEOTIDE SEQUENCE [LARGE SCALE GENOMIC DNA]</scope>
    <source>
        <strain evidence="3">XJ109</strain>
    </source>
</reference>
<proteinExistence type="predicted"/>
<dbReference type="EMBL" id="FOUZ01000002">
    <property type="protein sequence ID" value="SFM75808.1"/>
    <property type="molecule type" value="Genomic_DNA"/>
</dbReference>
<feature type="transmembrane region" description="Helical" evidence="1">
    <location>
        <begin position="95"/>
        <end position="114"/>
    </location>
</feature>
<dbReference type="RefSeq" id="WP_092906236.1">
    <property type="nucleotide sequence ID" value="NZ_FOUZ01000002.1"/>
</dbReference>
<feature type="transmembrane region" description="Helical" evidence="1">
    <location>
        <begin position="120"/>
        <end position="144"/>
    </location>
</feature>
<keyword evidence="1" id="KW-1133">Transmembrane helix</keyword>
<evidence type="ECO:0000313" key="2">
    <source>
        <dbReference type="EMBL" id="SFM75808.1"/>
    </source>
</evidence>
<feature type="transmembrane region" description="Helical" evidence="1">
    <location>
        <begin position="65"/>
        <end position="88"/>
    </location>
</feature>
<keyword evidence="1" id="KW-0472">Membrane</keyword>
<accession>A0A1I4TG87</accession>
<dbReference type="SUPFAM" id="SSF103473">
    <property type="entry name" value="MFS general substrate transporter"/>
    <property type="match status" value="1"/>
</dbReference>
<dbReference type="OrthoDB" id="1452893at2"/>
<evidence type="ECO:0000256" key="1">
    <source>
        <dbReference type="SAM" id="Phobius"/>
    </source>
</evidence>
<keyword evidence="1" id="KW-0812">Transmembrane</keyword>
<dbReference type="AlphaFoldDB" id="A0A1I4TG87"/>
<feature type="transmembrane region" description="Helical" evidence="1">
    <location>
        <begin position="12"/>
        <end position="31"/>
    </location>
</feature>